<dbReference type="EMBL" id="LWBO01000084">
    <property type="protein sequence ID" value="OQP39416.1"/>
    <property type="molecule type" value="Genomic_DNA"/>
</dbReference>
<evidence type="ECO:0000259" key="1">
    <source>
        <dbReference type="PROSITE" id="PS51819"/>
    </source>
</evidence>
<gene>
    <name evidence="2" type="ORF">A4D02_18305</name>
</gene>
<dbReference type="InterPro" id="IPR052164">
    <property type="entry name" value="Anthracycline_SecMetBiosynth"/>
</dbReference>
<protein>
    <submittedName>
        <fullName evidence="2">Glyoxalase</fullName>
    </submittedName>
</protein>
<accession>A0ABX3NND8</accession>
<keyword evidence="3" id="KW-1185">Reference proteome</keyword>
<feature type="domain" description="VOC" evidence="1">
    <location>
        <begin position="5"/>
        <end position="127"/>
    </location>
</feature>
<evidence type="ECO:0000313" key="3">
    <source>
        <dbReference type="Proteomes" id="UP000192277"/>
    </source>
</evidence>
<evidence type="ECO:0000313" key="2">
    <source>
        <dbReference type="EMBL" id="OQP39416.1"/>
    </source>
</evidence>
<sequence>MMKNVINWFEIYTSDFNRAKQFYKDVFKCDLIDIPMNSDRHSQMQYALFRKNENKFDLNGALVKIDEAKPGIGGTLVYFATEEITAELGRVETAGGKIIRPKLDLGEFGFIALIQDTETNLIGLRSEK</sequence>
<dbReference type="PANTHER" id="PTHR33993">
    <property type="entry name" value="GLYOXALASE-RELATED"/>
    <property type="match status" value="1"/>
</dbReference>
<reference evidence="2 3" key="1">
    <citation type="submission" date="2016-04" db="EMBL/GenBank/DDBJ databases">
        <authorList>
            <person name="Chen L."/>
            <person name="Zhuang W."/>
            <person name="Wang G."/>
        </authorList>
    </citation>
    <scope>NUCLEOTIDE SEQUENCE [LARGE SCALE GENOMIC DNA]</scope>
    <source>
        <strain evidence="3">GR20</strain>
    </source>
</reference>
<dbReference type="InterPro" id="IPR037523">
    <property type="entry name" value="VOC_core"/>
</dbReference>
<proteinExistence type="predicted"/>
<organism evidence="2 3">
    <name type="scientific">Niastella koreensis</name>
    <dbReference type="NCBI Taxonomy" id="354356"/>
    <lineage>
        <taxon>Bacteria</taxon>
        <taxon>Pseudomonadati</taxon>
        <taxon>Bacteroidota</taxon>
        <taxon>Chitinophagia</taxon>
        <taxon>Chitinophagales</taxon>
        <taxon>Chitinophagaceae</taxon>
        <taxon>Niastella</taxon>
    </lineage>
</organism>
<dbReference type="Gene3D" id="3.10.180.10">
    <property type="entry name" value="2,3-Dihydroxybiphenyl 1,2-Dioxygenase, domain 1"/>
    <property type="match status" value="1"/>
</dbReference>
<dbReference type="InterPro" id="IPR004360">
    <property type="entry name" value="Glyas_Fos-R_dOase_dom"/>
</dbReference>
<dbReference type="InterPro" id="IPR029068">
    <property type="entry name" value="Glyas_Bleomycin-R_OHBP_Dase"/>
</dbReference>
<dbReference type="Pfam" id="PF00903">
    <property type="entry name" value="Glyoxalase"/>
    <property type="match status" value="1"/>
</dbReference>
<dbReference type="PROSITE" id="PS51819">
    <property type="entry name" value="VOC"/>
    <property type="match status" value="1"/>
</dbReference>
<dbReference type="CDD" id="cd07247">
    <property type="entry name" value="SgaA_N_like"/>
    <property type="match status" value="1"/>
</dbReference>
<dbReference type="SUPFAM" id="SSF54593">
    <property type="entry name" value="Glyoxalase/Bleomycin resistance protein/Dihydroxybiphenyl dioxygenase"/>
    <property type="match status" value="1"/>
</dbReference>
<comment type="caution">
    <text evidence="2">The sequence shown here is derived from an EMBL/GenBank/DDBJ whole genome shotgun (WGS) entry which is preliminary data.</text>
</comment>
<dbReference type="Proteomes" id="UP000192277">
    <property type="component" value="Unassembled WGS sequence"/>
</dbReference>
<name>A0ABX3NND8_9BACT</name>
<dbReference type="PANTHER" id="PTHR33993:SF2">
    <property type="entry name" value="VOC DOMAIN-CONTAINING PROTEIN"/>
    <property type="match status" value="1"/>
</dbReference>